<dbReference type="Pfam" id="PF17287">
    <property type="entry name" value="POTRA_3"/>
    <property type="match status" value="1"/>
</dbReference>
<dbReference type="Pfam" id="PF03865">
    <property type="entry name" value="ShlB"/>
    <property type="match status" value="1"/>
</dbReference>
<feature type="compositionally biased region" description="Basic and acidic residues" evidence="4">
    <location>
        <begin position="37"/>
        <end position="50"/>
    </location>
</feature>
<dbReference type="InterPro" id="IPR051544">
    <property type="entry name" value="TPS_OM_transporter"/>
</dbReference>
<evidence type="ECO:0000259" key="5">
    <source>
        <dbReference type="Pfam" id="PF03865"/>
    </source>
</evidence>
<proteinExistence type="predicted"/>
<organism evidence="8 9">
    <name type="scientific">Erwinia sorbitola</name>
    <dbReference type="NCBI Taxonomy" id="2681984"/>
    <lineage>
        <taxon>Bacteria</taxon>
        <taxon>Pseudomonadati</taxon>
        <taxon>Pseudomonadota</taxon>
        <taxon>Gammaproteobacteria</taxon>
        <taxon>Enterobacterales</taxon>
        <taxon>Erwiniaceae</taxon>
        <taxon>Erwinia</taxon>
    </lineage>
</organism>
<gene>
    <name evidence="8" type="ORF">GK011_12455</name>
</gene>
<dbReference type="InterPro" id="IPR013686">
    <property type="entry name" value="Polypept-transport_assoc_ShlB"/>
</dbReference>
<comment type="caution">
    <text evidence="8">The sequence shown here is derived from an EMBL/GenBank/DDBJ whole genome shotgun (WGS) entry which is preliminary data.</text>
</comment>
<feature type="compositionally biased region" description="Low complexity" evidence="4">
    <location>
        <begin position="23"/>
        <end position="33"/>
    </location>
</feature>
<keyword evidence="1" id="KW-1134">Transmembrane beta strand</keyword>
<sequence>MMLTTSAKSSNTFNNLEQQNVHQRQQQKALQSQLDTTGKEVRGEDTRSADNMHSYVDTPSCKLITNIIIDKDPEIPSWYPLQRIADEAKGHCMNAHNIKVAIITLQNKLIGSGYITSRVNLPDQNINSGNLELKVIAGKVGEIYLSEKSDTWVTTRNAFPMSSDDILDLRDIEQGLENMQNIPSTYVHINLVPTAEQGVSDVSIDRAQDAYWRVAGWMDDAGSKYTGRYQGGLALYLDNITSLNDLFYVSVGKSLQNNRHKGNKNSSMSYSVPYGYWSLNLYASQNEYHQPLSGELSNYQYQGKSKYLSARVNRVLHRSARQKTTFSSQVIKRDSNYYISDTELELQRLDLTNLRFDLAHRHYIRDMVFDADLSWQKNMRWFGSETTASARYGNASDSSHIMTLDLQAAIPFQFAGIGMSYQPHFFSQYAPGQLISQDQFSIGNRWTIRGFDGENTLMGDRGWYLSNTVNINLPESWSNQFYLGADVGQVSRTRQDWISGRTLMGGVAGVRGYKWHTGYDLFASVPLSKPDGLVTNDLNLGFTLQWMY</sequence>
<name>A0ABW9RDY4_9GAMM</name>
<dbReference type="PANTHER" id="PTHR34597">
    <property type="entry name" value="SLR1661 PROTEIN"/>
    <property type="match status" value="1"/>
</dbReference>
<keyword evidence="3" id="KW-0998">Cell outer membrane</keyword>
<accession>A0ABW9RDY4</accession>
<feature type="region of interest" description="Disordered" evidence="4">
    <location>
        <begin position="18"/>
        <end position="52"/>
    </location>
</feature>
<dbReference type="Gene3D" id="3.10.20.310">
    <property type="entry name" value="membrane protein fhac"/>
    <property type="match status" value="1"/>
</dbReference>
<feature type="domain" description="Polypeptide-transport-associated ShlB-type" evidence="6">
    <location>
        <begin position="64"/>
        <end position="138"/>
    </location>
</feature>
<evidence type="ECO:0000313" key="9">
    <source>
        <dbReference type="Proteomes" id="UP000480164"/>
    </source>
</evidence>
<dbReference type="Pfam" id="PF08479">
    <property type="entry name" value="POTRA_2"/>
    <property type="match status" value="1"/>
</dbReference>
<evidence type="ECO:0000259" key="6">
    <source>
        <dbReference type="Pfam" id="PF08479"/>
    </source>
</evidence>
<protein>
    <submittedName>
        <fullName evidence="8">ShlB/FhaC/HecB family hemolysin secretion/activation protein</fullName>
    </submittedName>
</protein>
<dbReference type="Gene3D" id="2.40.160.50">
    <property type="entry name" value="membrane protein fhac: a member of the omp85/tpsb transporter family"/>
    <property type="match status" value="1"/>
</dbReference>
<feature type="domain" description="ShlB POTRA" evidence="7">
    <location>
        <begin position="139"/>
        <end position="193"/>
    </location>
</feature>
<dbReference type="InterPro" id="IPR005565">
    <property type="entry name" value="Hemolysn_activator_HlyB_C"/>
</dbReference>
<feature type="domain" description="Haemolysin activator HlyB C-terminal" evidence="5">
    <location>
        <begin position="198"/>
        <end position="512"/>
    </location>
</feature>
<evidence type="ECO:0000259" key="7">
    <source>
        <dbReference type="Pfam" id="PF17287"/>
    </source>
</evidence>
<reference evidence="8 9" key="1">
    <citation type="submission" date="2019-11" db="EMBL/GenBank/DDBJ databases">
        <title>Erwinia sp. nov., isolated from feces of birds in Tibet plateau of China.</title>
        <authorList>
            <person name="Ge Y."/>
        </authorList>
    </citation>
    <scope>NUCLEOTIDE SEQUENCE [LARGE SCALE GENOMIC DNA]</scope>
    <source>
        <strain evidence="8 9">J316</strain>
    </source>
</reference>
<evidence type="ECO:0000256" key="4">
    <source>
        <dbReference type="SAM" id="MobiDB-lite"/>
    </source>
</evidence>
<keyword evidence="9" id="KW-1185">Reference proteome</keyword>
<keyword evidence="2" id="KW-0812">Transmembrane</keyword>
<keyword evidence="1" id="KW-0472">Membrane</keyword>
<evidence type="ECO:0000313" key="8">
    <source>
        <dbReference type="EMBL" id="MTD27749.1"/>
    </source>
</evidence>
<evidence type="ECO:0000256" key="3">
    <source>
        <dbReference type="ARBA" id="ARBA00023237"/>
    </source>
</evidence>
<dbReference type="InterPro" id="IPR035251">
    <property type="entry name" value="ShlB_POTRA"/>
</dbReference>
<dbReference type="PANTHER" id="PTHR34597:SF3">
    <property type="entry name" value="OUTER MEMBRANE TRANSPORTER CDIB"/>
    <property type="match status" value="1"/>
</dbReference>
<dbReference type="InterPro" id="IPR027282">
    <property type="entry name" value="TPS"/>
</dbReference>
<evidence type="ECO:0000256" key="1">
    <source>
        <dbReference type="ARBA" id="ARBA00022452"/>
    </source>
</evidence>
<dbReference type="EMBL" id="WLZX01000004">
    <property type="protein sequence ID" value="MTD27749.1"/>
    <property type="molecule type" value="Genomic_DNA"/>
</dbReference>
<evidence type="ECO:0000256" key="2">
    <source>
        <dbReference type="ARBA" id="ARBA00022692"/>
    </source>
</evidence>
<dbReference type="Proteomes" id="UP000480164">
    <property type="component" value="Unassembled WGS sequence"/>
</dbReference>
<dbReference type="PIRSF" id="PIRSF029745">
    <property type="entry name" value="FhaC"/>
    <property type="match status" value="1"/>
</dbReference>